<organism evidence="1 2">
    <name type="scientific">Deinococcus humi</name>
    <dbReference type="NCBI Taxonomy" id="662880"/>
    <lineage>
        <taxon>Bacteria</taxon>
        <taxon>Thermotogati</taxon>
        <taxon>Deinococcota</taxon>
        <taxon>Deinococci</taxon>
        <taxon>Deinococcales</taxon>
        <taxon>Deinococcaceae</taxon>
        <taxon>Deinococcus</taxon>
    </lineage>
</organism>
<dbReference type="EMBL" id="JACHFL010000011">
    <property type="protein sequence ID" value="MBB5364517.1"/>
    <property type="molecule type" value="Genomic_DNA"/>
</dbReference>
<dbReference type="Proteomes" id="UP000552709">
    <property type="component" value="Unassembled WGS sequence"/>
</dbReference>
<evidence type="ECO:0008006" key="3">
    <source>
        <dbReference type="Google" id="ProtNLM"/>
    </source>
</evidence>
<protein>
    <recommendedName>
        <fullName evidence="3">Antitoxin Xre/MbcA/ParS-like toxin-binding domain-containing protein</fullName>
    </recommendedName>
</protein>
<name>A0A7W8NHY9_9DEIO</name>
<sequence length="109" mass="12364">MTLLAERYGRPLLVRQLGISPERLTHLESSGLADERLFDQLTFLDELGGILFAQHPKRLVRRWLLTVHPSLGGKAPISALQEQPRLSEESKKMLLQLAHDFADARLGHF</sequence>
<dbReference type="AlphaFoldDB" id="A0A7W8NHY9"/>
<keyword evidence="2" id="KW-1185">Reference proteome</keyword>
<evidence type="ECO:0000313" key="2">
    <source>
        <dbReference type="Proteomes" id="UP000552709"/>
    </source>
</evidence>
<dbReference type="RefSeq" id="WP_184135029.1">
    <property type="nucleotide sequence ID" value="NZ_JACHFL010000011.1"/>
</dbReference>
<proteinExistence type="predicted"/>
<evidence type="ECO:0000313" key="1">
    <source>
        <dbReference type="EMBL" id="MBB5364517.1"/>
    </source>
</evidence>
<reference evidence="1 2" key="1">
    <citation type="submission" date="2020-08" db="EMBL/GenBank/DDBJ databases">
        <title>Genomic Encyclopedia of Type Strains, Phase IV (KMG-IV): sequencing the most valuable type-strain genomes for metagenomic binning, comparative biology and taxonomic classification.</title>
        <authorList>
            <person name="Goeker M."/>
        </authorList>
    </citation>
    <scope>NUCLEOTIDE SEQUENCE [LARGE SCALE GENOMIC DNA]</scope>
    <source>
        <strain evidence="1 2">DSM 27939</strain>
    </source>
</reference>
<accession>A0A7W8NHY9</accession>
<gene>
    <name evidence="1" type="ORF">HNQ08_003630</name>
</gene>
<comment type="caution">
    <text evidence="1">The sequence shown here is derived from an EMBL/GenBank/DDBJ whole genome shotgun (WGS) entry which is preliminary data.</text>
</comment>